<dbReference type="EC" id="3.1.21.1" evidence="3"/>
<protein>
    <submittedName>
        <fullName evidence="3">DNase I-like protein, putative</fullName>
        <ecNumber evidence="3">3.1.21.1</ecNumber>
    </submittedName>
</protein>
<dbReference type="EMBL" id="LT615249">
    <property type="protein sequence ID" value="SCO67988.1"/>
    <property type="molecule type" value="Genomic_DNA"/>
</dbReference>
<proteinExistence type="predicted"/>
<dbReference type="InterPro" id="IPR036691">
    <property type="entry name" value="Endo/exonu/phosph_ase_sf"/>
</dbReference>
<dbReference type="Pfam" id="PF03372">
    <property type="entry name" value="Exo_endo_phos"/>
    <property type="match status" value="1"/>
</dbReference>
<keyword evidence="3" id="KW-0378">Hydrolase</keyword>
<dbReference type="eggNOG" id="KOG0620">
    <property type="taxonomic scope" value="Eukaryota"/>
</dbReference>
<dbReference type="VEuPathDB" id="PlasmoDB:PVX_115130"/>
<dbReference type="Proteomes" id="UP000196402">
    <property type="component" value="Chromosome 11"/>
</dbReference>
<dbReference type="GO" id="GO:0004530">
    <property type="term" value="F:deoxyribonuclease I activity"/>
    <property type="evidence" value="ECO:0007669"/>
    <property type="project" value="UniProtKB-EC"/>
</dbReference>
<dbReference type="PANTHER" id="PTHR12121:SF34">
    <property type="entry name" value="PROTEIN ANGEL"/>
    <property type="match status" value="1"/>
</dbReference>
<feature type="region of interest" description="Disordered" evidence="1">
    <location>
        <begin position="45"/>
        <end position="164"/>
    </location>
</feature>
<evidence type="ECO:0000313" key="3">
    <source>
        <dbReference type="EMBL" id="SCO67988.1"/>
    </source>
</evidence>
<feature type="region of interest" description="Disordered" evidence="1">
    <location>
        <begin position="421"/>
        <end position="449"/>
    </location>
</feature>
<evidence type="ECO:0000259" key="2">
    <source>
        <dbReference type="Pfam" id="PF03372"/>
    </source>
</evidence>
<dbReference type="InterPro" id="IPR050410">
    <property type="entry name" value="CCR4/nocturin_mRNA_transcr"/>
</dbReference>
<organism evidence="3 4">
    <name type="scientific">Plasmodium vivax</name>
    <name type="common">malaria parasite P. vivax</name>
    <dbReference type="NCBI Taxonomy" id="5855"/>
    <lineage>
        <taxon>Eukaryota</taxon>
        <taxon>Sar</taxon>
        <taxon>Alveolata</taxon>
        <taxon>Apicomplexa</taxon>
        <taxon>Aconoidasida</taxon>
        <taxon>Haemosporida</taxon>
        <taxon>Plasmodiidae</taxon>
        <taxon>Plasmodium</taxon>
        <taxon>Plasmodium (Plasmodium)</taxon>
    </lineage>
</organism>
<accession>A0A1G4GZH2</accession>
<dbReference type="PANTHER" id="PTHR12121">
    <property type="entry name" value="CARBON CATABOLITE REPRESSOR PROTEIN 4"/>
    <property type="match status" value="1"/>
</dbReference>
<dbReference type="AlphaFoldDB" id="A0A1G4GZH2"/>
<sequence length="784" mass="89393">MFCAKNSAVLSLWRRTFALSRLKKDEQLVFKCTCMRNGICIGRENNPDDIAHRGGSRRQHISSKRSSGVDEPVGNNAANRTRGGSSEGDKNTRRKGGLVGSCPLRSGGSPRNYSAIRPNVNAGQHTMDDVCSRSYSKGNQTKGERSAQSNNPKEVFTKQKSAISDETQNDEMIKCAKDIRGKKSEYKFKEFSIFSFNILADSLVDYKYENNCSNVMRWVNRKEFIFQNIKRKLSDIICLQEIEESYFAELQEKLKLLNYEGLFLKKKKETCQDGICIFYNIAVFKLLFFDEIVYDKSVFLKKWHVGLIVALENKLSRKVEWCDGSVSGNHQMGGDHHVSGSPGAAISAESVKSVKSAKSAECAECAHPADDIVIVSNTHLIFDSCKGDVKLYQLCYMTYRLVTMMNKCLDYLRARRKGANPWHAEKGNNSENTGKNPHREGSPNGGVHPNDRSDLLSPAVIFCGDLNITPNSLLYYYIVNRYINLKKINMKNISGQYLMFKKQFYVCSYERGNEIKKMFNESILSDLKYDYYNSMMENMKRESLFSFFKNERILEEGYLTSHCFHHGSDAHLRNYNSYEYSTGKFKEGKNACLSYWGLSGRKSPTFSGSEGVSNKDGGDENSVLLHKERERGCVSFDEEGDADDAKQRHQSEKEANIATDQQDDDFILYYPLYFESIYNSVDEQRVEKPCHKYDHIDNLNDEENNLPLSDVPFTVFHGKQKGCVDYIFYSYRTLKKISCSTFPPFDKLAKHGCLPNEKYASSDHLYLHATLVRRTTDEGTSDEA</sequence>
<name>A0A1G4GZH2_PLAVI</name>
<dbReference type="VEuPathDB" id="PlasmoDB:PVP01_1108500"/>
<evidence type="ECO:0000313" key="4">
    <source>
        <dbReference type="Proteomes" id="UP000196402"/>
    </source>
</evidence>
<feature type="region of interest" description="Disordered" evidence="1">
    <location>
        <begin position="636"/>
        <end position="657"/>
    </location>
</feature>
<reference evidence="3 4" key="1">
    <citation type="submission" date="2016-07" db="EMBL/GenBank/DDBJ databases">
        <authorList>
            <consortium name="Pathogen Informatics"/>
        </authorList>
    </citation>
    <scope>NUCLEOTIDE SEQUENCE [LARGE SCALE GENOMIC DNA]</scope>
</reference>
<feature type="compositionally biased region" description="Polar residues" evidence="1">
    <location>
        <begin position="133"/>
        <end position="164"/>
    </location>
</feature>
<dbReference type="VEuPathDB" id="PlasmoDB:PVW1_110013900"/>
<feature type="region of interest" description="Disordered" evidence="1">
    <location>
        <begin position="604"/>
        <end position="623"/>
    </location>
</feature>
<feature type="compositionally biased region" description="Basic residues" evidence="1">
    <location>
        <begin position="54"/>
        <end position="63"/>
    </location>
</feature>
<feature type="compositionally biased region" description="Basic and acidic residues" evidence="1">
    <location>
        <begin position="643"/>
        <end position="655"/>
    </location>
</feature>
<feature type="domain" description="Endonuclease/exonuclease/phosphatase" evidence="2">
    <location>
        <begin position="214"/>
        <end position="764"/>
    </location>
</feature>
<dbReference type="Gene3D" id="3.60.10.10">
    <property type="entry name" value="Endonuclease/exonuclease/phosphatase"/>
    <property type="match status" value="2"/>
</dbReference>
<dbReference type="VEuPathDB" id="PlasmoDB:PVPAM_110012400"/>
<dbReference type="GO" id="GO:0000175">
    <property type="term" value="F:3'-5'-RNA exonuclease activity"/>
    <property type="evidence" value="ECO:0007669"/>
    <property type="project" value="TreeGrafter"/>
</dbReference>
<dbReference type="SUPFAM" id="SSF56219">
    <property type="entry name" value="DNase I-like"/>
    <property type="match status" value="1"/>
</dbReference>
<dbReference type="InterPro" id="IPR005135">
    <property type="entry name" value="Endo/exonuclease/phosphatase"/>
</dbReference>
<gene>
    <name evidence="3" type="ORF">PVT01_110012900</name>
</gene>
<evidence type="ECO:0000256" key="1">
    <source>
        <dbReference type="SAM" id="MobiDB-lite"/>
    </source>
</evidence>